<keyword evidence="13" id="KW-0770">Synapse</keyword>
<evidence type="ECO:0000256" key="16">
    <source>
        <dbReference type="ARBA" id="ARBA00023139"/>
    </source>
</evidence>
<dbReference type="InterPro" id="IPR001611">
    <property type="entry name" value="Leu-rich_rpt"/>
</dbReference>
<dbReference type="FunFam" id="2.30.42.10:FF:000074">
    <property type="entry name" value="protein scribble homolog isoform X2"/>
    <property type="match status" value="1"/>
</dbReference>
<name>A0A8C4U990_FALTI</name>
<evidence type="ECO:0000256" key="14">
    <source>
        <dbReference type="ARBA" id="ARBA00023054"/>
    </source>
</evidence>
<dbReference type="FunFam" id="3.80.10.10:FF:000338">
    <property type="entry name" value="protein scribble homolog isoform X12"/>
    <property type="match status" value="1"/>
</dbReference>
<keyword evidence="9" id="KW-0433">Leucine-rich repeat</keyword>
<reference evidence="24" key="1">
    <citation type="submission" date="2025-08" db="UniProtKB">
        <authorList>
            <consortium name="Ensembl"/>
        </authorList>
    </citation>
    <scope>IDENTIFICATION</scope>
</reference>
<feature type="compositionally biased region" description="Basic and acidic residues" evidence="22">
    <location>
        <begin position="1442"/>
        <end position="1451"/>
    </location>
</feature>
<evidence type="ECO:0000256" key="22">
    <source>
        <dbReference type="SAM" id="MobiDB-lite"/>
    </source>
</evidence>
<dbReference type="InterPro" id="IPR050614">
    <property type="entry name" value="Synaptic_Scaffolding_LAP-MAGUK"/>
</dbReference>
<dbReference type="GO" id="GO:0045211">
    <property type="term" value="C:postsynaptic membrane"/>
    <property type="evidence" value="ECO:0007669"/>
    <property type="project" value="TreeGrafter"/>
</dbReference>
<feature type="region of interest" description="Disordered" evidence="22">
    <location>
        <begin position="437"/>
        <end position="462"/>
    </location>
</feature>
<dbReference type="CDD" id="cd06701">
    <property type="entry name" value="PDZ4_Scribble-like"/>
    <property type="match status" value="1"/>
</dbReference>
<feature type="domain" description="PDZ" evidence="23">
    <location>
        <begin position="815"/>
        <end position="903"/>
    </location>
</feature>
<dbReference type="CDD" id="cd06704">
    <property type="entry name" value="PDZ1_Scribble-like"/>
    <property type="match status" value="1"/>
</dbReference>
<keyword evidence="15" id="KW-0472">Membrane</keyword>
<dbReference type="Pfam" id="PF00595">
    <property type="entry name" value="PDZ"/>
    <property type="match status" value="4"/>
</dbReference>
<keyword evidence="7" id="KW-0963">Cytoplasm</keyword>
<dbReference type="GO" id="GO:0016323">
    <property type="term" value="C:basolateral plasma membrane"/>
    <property type="evidence" value="ECO:0007669"/>
    <property type="project" value="TreeGrafter"/>
</dbReference>
<evidence type="ECO:0000259" key="23">
    <source>
        <dbReference type="PROSITE" id="PS50106"/>
    </source>
</evidence>
<feature type="region of interest" description="Disordered" evidence="22">
    <location>
        <begin position="474"/>
        <end position="583"/>
    </location>
</feature>
<dbReference type="InterPro" id="IPR055414">
    <property type="entry name" value="LRR_R13L4/SHOC2-like"/>
</dbReference>
<proteinExistence type="predicted"/>
<keyword evidence="16" id="KW-0564">Palmitate</keyword>
<dbReference type="Pfam" id="PF23598">
    <property type="entry name" value="LRR_14"/>
    <property type="match status" value="1"/>
</dbReference>
<dbReference type="SMART" id="SM00228">
    <property type="entry name" value="PDZ"/>
    <property type="match status" value="4"/>
</dbReference>
<evidence type="ECO:0000256" key="2">
    <source>
        <dbReference type="ARBA" id="ARBA00004496"/>
    </source>
</evidence>
<evidence type="ECO:0000256" key="15">
    <source>
        <dbReference type="ARBA" id="ARBA00023136"/>
    </source>
</evidence>
<dbReference type="GO" id="GO:0098609">
    <property type="term" value="P:cell-cell adhesion"/>
    <property type="evidence" value="ECO:0007669"/>
    <property type="project" value="TreeGrafter"/>
</dbReference>
<dbReference type="Ensembl" id="ENSFTIT00000010215.1">
    <property type="protein sequence ID" value="ENSFTIP00000009778.1"/>
    <property type="gene ID" value="ENSFTIG00000005361.1"/>
</dbReference>
<dbReference type="SMART" id="SM00369">
    <property type="entry name" value="LRR_TYP"/>
    <property type="match status" value="11"/>
</dbReference>
<dbReference type="GO" id="GO:0014069">
    <property type="term" value="C:postsynaptic density"/>
    <property type="evidence" value="ECO:0007669"/>
    <property type="project" value="TreeGrafter"/>
</dbReference>
<feature type="compositionally biased region" description="Acidic residues" evidence="22">
    <location>
        <begin position="636"/>
        <end position="646"/>
    </location>
</feature>
<keyword evidence="18" id="KW-0449">Lipoprotein</keyword>
<keyword evidence="8" id="KW-0597">Phosphoprotein</keyword>
<dbReference type="CDD" id="cd06702">
    <property type="entry name" value="PDZ3_Scribble-like"/>
    <property type="match status" value="1"/>
</dbReference>
<sequence>MLRCMPPLWRCNRHVEALDRRHCSLQAVPEEIYRYSRSLEELLLDANQLRELPKPFFRLLNLRKLGLSDNEIQRLPPEVANFMQLVELDISRNDIPEIPESIKFCKSLEIADFSGNPLSRLPEGFTQLRSLGHLALNDVSLQSLPNDIGNSLSFLVKLEQLDLGGNDLEVLPDTLGALPNLRELWLDRNQLSALPPELGNLRRLVCLDVSENKLEQLPNEVSGLVALTDLLLSQNLLECIPDGIGQLKQLSILKVDQNRLTEVTESIGDCENLSELILTENMLTALPKSLGKLAKLTNLNVDRNRLTSLPAEIGGCANLNVLSLRDNRLALLPPELANTTELHVLDVAGNRLQNLPFALTNLNLKALWLAENQSQPMLKFQTEDDEKTGEKVLTCYLLPQQPSPSLENLLQNSVEESWTDTNLNRVSVIQFLDEPKVDDEEESGAERRGLQRRATPHPSELKVMKKVIEVRRNEVHAAKPDTNLNSPNSDVSEKRLSAMSNRSEDSHLSNSTASADFRGEEQAEEGERSWPNGQVPEMRELEKEVKPRAEEEHKEPTVHFAEDTLIRSEGEDEDEERPFPVEKQRLIRKDTPHYKKHFKITKLPKPEAVVALLQGLNSDGVPKEEEELGGCNNNTEPEDQEEAWDEDDKKNGALSAQPSVKGVSFDQANNLLIEPARIEEEELTLTIVRQTGGLGISIAGGKGSTPYKGDDEGIFISRVSEEGPAARAGVRVGDKLLEVNGVSLHCAEHHVAVEALRGSGSSVSMTVLRERMVEPENAITVTPLRPEDDYSPRERRGGLRFPERPEGAPPTERYSTCLMRNEKGLGFSIAGGKGSTPYRAGDTGIFISRIAEGGAAHRDGILHVGDRVISINGVDMTEARHDQAVALLTASSPTIVLLVEREGVEQLSEGDSPGVPRVRIVCSPYVVSLIPFDSASCSLKEIHLVKAGGPLGLSIVGGSDHSSHPFGIHEPGVFISKVIPRGLASRSGLRVGDRILEVNSIDLRHATHQEAVNALLSNTQELTMLVRRDPPPPGMQEICIEKAPGEKLGISIRGGAKGHAGNPFDPTDEGIFISKVSSSGAAARDGRLKVGMRILEVNHQSLLGMTHTEAVQILRSVGDALLVLVCDGFDPKAAAAIEMSPGIIANPFAAGIGRKNSLESISSIDRDLSPEELEILQKVGMLGECYGVEKPLRLDYRTLAALPSSGLQRVNRTVSEGLLRCGSMRGGSRGSSQKPPSPPSPDEIPINVKQAYKTFAAVPLSHPLLETQQPSIGLHSPEQRSFRERQKYFEIEVKQQQMDKPPKRVSLVGEDDLKKMKEEEARKLQQKRTLLLEEEAEEDEMADKELWWTRPVYLSLFLSLPRLSPLYLGAGDPVAPVRTAKAERRHQERLRMQSPELLSGQEKELSPAERRALEAEKRAMWRAARMKSLEQDALKAQMVIAKSKEGKKRSTLEQLAESPSPVPTPSPTPLEDCSPRNVTSPGRLV</sequence>
<dbReference type="SUPFAM" id="SSF50156">
    <property type="entry name" value="PDZ domain-like"/>
    <property type="match status" value="4"/>
</dbReference>
<dbReference type="FunFam" id="2.30.42.10:FF:000064">
    <property type="entry name" value="protein lap4 isoform X1"/>
    <property type="match status" value="1"/>
</dbReference>
<dbReference type="SUPFAM" id="SSF52058">
    <property type="entry name" value="L domain-like"/>
    <property type="match status" value="1"/>
</dbReference>
<evidence type="ECO:0000313" key="24">
    <source>
        <dbReference type="Ensembl" id="ENSFTIP00000009778.1"/>
    </source>
</evidence>
<dbReference type="GO" id="GO:0005737">
    <property type="term" value="C:cytoplasm"/>
    <property type="evidence" value="ECO:0007669"/>
    <property type="project" value="UniProtKB-SubCell"/>
</dbReference>
<keyword evidence="11" id="KW-0221">Differentiation</keyword>
<dbReference type="GO" id="GO:0030027">
    <property type="term" value="C:lamellipodium"/>
    <property type="evidence" value="ECO:0007669"/>
    <property type="project" value="UniProtKB-SubCell"/>
</dbReference>
<dbReference type="PROSITE" id="PS50106">
    <property type="entry name" value="PDZ"/>
    <property type="match status" value="4"/>
</dbReference>
<feature type="region of interest" description="Disordered" evidence="22">
    <location>
        <begin position="619"/>
        <end position="658"/>
    </location>
</feature>
<dbReference type="Gene3D" id="2.30.42.10">
    <property type="match status" value="4"/>
</dbReference>
<keyword evidence="5" id="KW-0217">Developmental protein</keyword>
<dbReference type="GO" id="GO:0019901">
    <property type="term" value="F:protein kinase binding"/>
    <property type="evidence" value="ECO:0007669"/>
    <property type="project" value="TreeGrafter"/>
</dbReference>
<dbReference type="GO" id="GO:0098887">
    <property type="term" value="P:neurotransmitter receptor transport, endosome to postsynaptic membrane"/>
    <property type="evidence" value="ECO:0007669"/>
    <property type="project" value="TreeGrafter"/>
</dbReference>
<evidence type="ECO:0000256" key="3">
    <source>
        <dbReference type="ARBA" id="ARBA00004510"/>
    </source>
</evidence>
<dbReference type="FunFam" id="3.80.10.10:FF:000072">
    <property type="entry name" value="protein scribble homolog isoform X1"/>
    <property type="match status" value="1"/>
</dbReference>
<feature type="region of interest" description="Disordered" evidence="22">
    <location>
        <begin position="1381"/>
        <end position="1409"/>
    </location>
</feature>
<dbReference type="GO" id="GO:0043113">
    <property type="term" value="P:receptor clustering"/>
    <property type="evidence" value="ECO:0007669"/>
    <property type="project" value="TreeGrafter"/>
</dbReference>
<evidence type="ECO:0000256" key="9">
    <source>
        <dbReference type="ARBA" id="ARBA00022614"/>
    </source>
</evidence>
<feature type="domain" description="PDZ" evidence="23">
    <location>
        <begin position="941"/>
        <end position="1030"/>
    </location>
</feature>
<evidence type="ECO:0000256" key="1">
    <source>
        <dbReference type="ARBA" id="ARBA00004202"/>
    </source>
</evidence>
<keyword evidence="17" id="KW-0966">Cell projection</keyword>
<feature type="compositionally biased region" description="Basic and acidic residues" evidence="22">
    <location>
        <begin position="1381"/>
        <end position="1391"/>
    </location>
</feature>
<evidence type="ECO:0000256" key="11">
    <source>
        <dbReference type="ARBA" id="ARBA00022782"/>
    </source>
</evidence>
<evidence type="ECO:0000256" key="17">
    <source>
        <dbReference type="ARBA" id="ARBA00023273"/>
    </source>
</evidence>
<feature type="compositionally biased region" description="Basic and acidic residues" evidence="22">
    <location>
        <begin position="517"/>
        <end position="528"/>
    </location>
</feature>
<feature type="region of interest" description="Disordered" evidence="22">
    <location>
        <begin position="783"/>
        <end position="813"/>
    </location>
</feature>
<evidence type="ECO:0000256" key="7">
    <source>
        <dbReference type="ARBA" id="ARBA00022490"/>
    </source>
</evidence>
<dbReference type="GO" id="GO:0045197">
    <property type="term" value="P:establishment or maintenance of epithelial cell apical/basal polarity"/>
    <property type="evidence" value="ECO:0007669"/>
    <property type="project" value="TreeGrafter"/>
</dbReference>
<dbReference type="GO" id="GO:0005912">
    <property type="term" value="C:adherens junction"/>
    <property type="evidence" value="ECO:0007669"/>
    <property type="project" value="UniProtKB-SubCell"/>
</dbReference>
<feature type="region of interest" description="Disordered" evidence="22">
    <location>
        <begin position="1440"/>
        <end position="1485"/>
    </location>
</feature>
<feature type="domain" description="PDZ" evidence="23">
    <location>
        <begin position="1037"/>
        <end position="1125"/>
    </location>
</feature>
<feature type="compositionally biased region" description="Basic and acidic residues" evidence="22">
    <location>
        <begin position="785"/>
        <end position="806"/>
    </location>
</feature>
<dbReference type="InterPro" id="IPR032675">
    <property type="entry name" value="LRR_dom_sf"/>
</dbReference>
<evidence type="ECO:0000256" key="19">
    <source>
        <dbReference type="ARBA" id="ARBA00034106"/>
    </source>
</evidence>
<evidence type="ECO:0000256" key="10">
    <source>
        <dbReference type="ARBA" id="ARBA00022737"/>
    </source>
</evidence>
<dbReference type="GO" id="GO:0098968">
    <property type="term" value="P:neurotransmitter receptor transport postsynaptic membrane to endosome"/>
    <property type="evidence" value="ECO:0007669"/>
    <property type="project" value="TreeGrafter"/>
</dbReference>
<feature type="domain" description="PDZ" evidence="23">
    <location>
        <begin position="684"/>
        <end position="771"/>
    </location>
</feature>
<evidence type="ECO:0000256" key="5">
    <source>
        <dbReference type="ARBA" id="ARBA00022473"/>
    </source>
</evidence>
<evidence type="ECO:0000256" key="4">
    <source>
        <dbReference type="ARBA" id="ARBA00004536"/>
    </source>
</evidence>
<dbReference type="PANTHER" id="PTHR23119:SF57">
    <property type="entry name" value="PROTEIN SCRIBBLE HOMOLOG"/>
    <property type="match status" value="1"/>
</dbReference>
<feature type="compositionally biased region" description="Basic and acidic residues" evidence="22">
    <location>
        <begin position="491"/>
        <end position="507"/>
    </location>
</feature>
<keyword evidence="10" id="KW-0677">Repeat</keyword>
<feature type="compositionally biased region" description="Polar residues" evidence="22">
    <location>
        <begin position="1476"/>
        <end position="1485"/>
    </location>
</feature>
<accession>A0A8C4U990</accession>
<dbReference type="FunFam" id="2.30.42.10:FF:000114">
    <property type="entry name" value="protein scribble homolog isoform X1"/>
    <property type="match status" value="1"/>
</dbReference>
<evidence type="ECO:0000256" key="18">
    <source>
        <dbReference type="ARBA" id="ARBA00023288"/>
    </source>
</evidence>
<feature type="region of interest" description="Disordered" evidence="22">
    <location>
        <begin position="1220"/>
        <end position="1244"/>
    </location>
</feature>
<evidence type="ECO:0000256" key="12">
    <source>
        <dbReference type="ARBA" id="ARBA00022949"/>
    </source>
</evidence>
<dbReference type="PANTHER" id="PTHR23119">
    <property type="entry name" value="DISCS LARGE"/>
    <property type="match status" value="1"/>
</dbReference>
<keyword evidence="12" id="KW-0965">Cell junction</keyword>
<evidence type="ECO:0000256" key="13">
    <source>
        <dbReference type="ARBA" id="ARBA00023018"/>
    </source>
</evidence>
<dbReference type="InterPro" id="IPR001478">
    <property type="entry name" value="PDZ"/>
</dbReference>
<organism evidence="24 25">
    <name type="scientific">Falco tinnunculus</name>
    <name type="common">Common kestrel</name>
    <dbReference type="NCBI Taxonomy" id="100819"/>
    <lineage>
        <taxon>Eukaryota</taxon>
        <taxon>Metazoa</taxon>
        <taxon>Chordata</taxon>
        <taxon>Craniata</taxon>
        <taxon>Vertebrata</taxon>
        <taxon>Euteleostomi</taxon>
        <taxon>Archelosauria</taxon>
        <taxon>Archosauria</taxon>
        <taxon>Dinosauria</taxon>
        <taxon>Saurischia</taxon>
        <taxon>Theropoda</taxon>
        <taxon>Coelurosauria</taxon>
        <taxon>Aves</taxon>
        <taxon>Neognathae</taxon>
        <taxon>Neoaves</taxon>
        <taxon>Telluraves</taxon>
        <taxon>Australaves</taxon>
        <taxon>Falconiformes</taxon>
        <taxon>Falconidae</taxon>
        <taxon>Falco</taxon>
    </lineage>
</organism>
<protein>
    <recommendedName>
        <fullName evidence="21">Protein scribble homolog</fullName>
    </recommendedName>
</protein>
<dbReference type="Pfam" id="PF13855">
    <property type="entry name" value="LRR_8"/>
    <property type="match status" value="1"/>
</dbReference>
<evidence type="ECO:0000313" key="25">
    <source>
        <dbReference type="Proteomes" id="UP000694562"/>
    </source>
</evidence>
<evidence type="ECO:0000256" key="8">
    <source>
        <dbReference type="ARBA" id="ARBA00022553"/>
    </source>
</evidence>
<keyword evidence="14" id="KW-0175">Coiled coil</keyword>
<evidence type="ECO:0000256" key="21">
    <source>
        <dbReference type="ARBA" id="ARBA00072775"/>
    </source>
</evidence>
<feature type="compositionally biased region" description="Basic and acidic residues" evidence="22">
    <location>
        <begin position="537"/>
        <end position="569"/>
    </location>
</feature>
<dbReference type="CDD" id="cd06703">
    <property type="entry name" value="PDZ2_Scribble-like"/>
    <property type="match status" value="1"/>
</dbReference>
<dbReference type="Gene3D" id="3.80.10.10">
    <property type="entry name" value="Ribonuclease Inhibitor"/>
    <property type="match status" value="3"/>
</dbReference>
<dbReference type="GO" id="GO:0098793">
    <property type="term" value="C:presynapse"/>
    <property type="evidence" value="ECO:0007669"/>
    <property type="project" value="UniProtKB-SubCell"/>
</dbReference>
<keyword evidence="25" id="KW-1185">Reference proteome</keyword>
<keyword evidence="6" id="KW-1003">Cell membrane</keyword>
<dbReference type="FunFam" id="2.30.42.10:FF:000041">
    <property type="entry name" value="protein scribble homolog isoform X1"/>
    <property type="match status" value="1"/>
</dbReference>
<evidence type="ECO:0000256" key="20">
    <source>
        <dbReference type="ARBA" id="ARBA00034110"/>
    </source>
</evidence>
<dbReference type="InterPro" id="IPR003591">
    <property type="entry name" value="Leu-rich_rpt_typical-subtyp"/>
</dbReference>
<dbReference type="InterPro" id="IPR036034">
    <property type="entry name" value="PDZ_sf"/>
</dbReference>
<dbReference type="SMART" id="SM00364">
    <property type="entry name" value="LRR_BAC"/>
    <property type="match status" value="9"/>
</dbReference>
<reference evidence="24" key="2">
    <citation type="submission" date="2025-09" db="UniProtKB">
        <authorList>
            <consortium name="Ensembl"/>
        </authorList>
    </citation>
    <scope>IDENTIFICATION</scope>
</reference>
<evidence type="ECO:0000256" key="6">
    <source>
        <dbReference type="ARBA" id="ARBA00022475"/>
    </source>
</evidence>
<dbReference type="GO" id="GO:0030154">
    <property type="term" value="P:cell differentiation"/>
    <property type="evidence" value="ECO:0007669"/>
    <property type="project" value="UniProtKB-KW"/>
</dbReference>
<comment type="subcellular location">
    <subcellularLocation>
        <location evidence="4">Cell junction</location>
        <location evidence="4">Adherens junction</location>
    </subcellularLocation>
    <subcellularLocation>
        <location evidence="1">Cell membrane</location>
        <topology evidence="1">Peripheral membrane protein</topology>
    </subcellularLocation>
    <subcellularLocation>
        <location evidence="3">Cell projection</location>
        <location evidence="3">Lamellipodium</location>
    </subcellularLocation>
    <subcellularLocation>
        <location evidence="2">Cytoplasm</location>
    </subcellularLocation>
    <subcellularLocation>
        <location evidence="20">Postsynapse</location>
    </subcellularLocation>
    <subcellularLocation>
        <location evidence="19">Presynapse</location>
    </subcellularLocation>
</comment>
<dbReference type="PROSITE" id="PS51450">
    <property type="entry name" value="LRR"/>
    <property type="match status" value="3"/>
</dbReference>
<dbReference type="Proteomes" id="UP000694562">
    <property type="component" value="Unplaced"/>
</dbReference>